<reference evidence="5" key="1">
    <citation type="journal article" date="2017" name="Appl. Environ. Microbiol.">
        <title>Molecular characterization of an Endozoicomonas-like organism causing infection in king scallop Pecten maximus L.</title>
        <authorList>
            <person name="Cano I."/>
            <person name="van Aerle R."/>
            <person name="Ross S."/>
            <person name="Verner-Jeffreys D.W."/>
            <person name="Paley R.K."/>
            <person name="Rimmer G."/>
            <person name="Ryder D."/>
            <person name="Hooper P."/>
            <person name="Stone D."/>
            <person name="Feist S.W."/>
        </authorList>
    </citation>
    <scope>NUCLEOTIDE SEQUENCE</scope>
</reference>
<dbReference type="SMART" id="SM00179">
    <property type="entry name" value="EGF_CA"/>
    <property type="match status" value="1"/>
</dbReference>
<dbReference type="PROSITE" id="PS00010">
    <property type="entry name" value="ASX_HYDROXYL"/>
    <property type="match status" value="1"/>
</dbReference>
<dbReference type="PROSITE" id="PS01187">
    <property type="entry name" value="EGF_CA"/>
    <property type="match status" value="1"/>
</dbReference>
<dbReference type="InterPro" id="IPR000152">
    <property type="entry name" value="EGF-type_Asp/Asn_hydroxyl_site"/>
</dbReference>
<dbReference type="Gene3D" id="2.10.25.10">
    <property type="entry name" value="Laminin"/>
    <property type="match status" value="1"/>
</dbReference>
<dbReference type="SMART" id="SM00181">
    <property type="entry name" value="EGF"/>
    <property type="match status" value="1"/>
</dbReference>
<dbReference type="FunFam" id="2.10.25.10:FF:000151">
    <property type="entry name" value="FAT atypical cadherin 4"/>
    <property type="match status" value="1"/>
</dbReference>
<dbReference type="PROSITE" id="PS00022">
    <property type="entry name" value="EGF_1"/>
    <property type="match status" value="1"/>
</dbReference>
<evidence type="ECO:0000256" key="2">
    <source>
        <dbReference type="ARBA" id="ARBA00022737"/>
    </source>
</evidence>
<evidence type="ECO:0000259" key="4">
    <source>
        <dbReference type="PROSITE" id="PS50026"/>
    </source>
</evidence>
<keyword evidence="2" id="KW-0677">Repeat</keyword>
<keyword evidence="1" id="KW-0245">EGF-like domain</keyword>
<evidence type="ECO:0000256" key="3">
    <source>
        <dbReference type="ARBA" id="ARBA00023157"/>
    </source>
</evidence>
<comment type="caution">
    <text evidence="5">The sequence shown here is derived from an EMBL/GenBank/DDBJ whole genome shotgun (WGS) entry which is preliminary data.</text>
</comment>
<feature type="domain" description="EGF-like" evidence="4">
    <location>
        <begin position="22"/>
        <end position="58"/>
    </location>
</feature>
<dbReference type="PROSITE" id="PS01186">
    <property type="entry name" value="EGF_2"/>
    <property type="match status" value="1"/>
</dbReference>
<dbReference type="InterPro" id="IPR001881">
    <property type="entry name" value="EGF-like_Ca-bd_dom"/>
</dbReference>
<dbReference type="InterPro" id="IPR000742">
    <property type="entry name" value="EGF"/>
</dbReference>
<name>A0A2H9T2H6_9ZZZZ</name>
<sequence>MNLNMKLLKCYICLTSTLLIEDVDECEVNMCQNGGVCENTPGSYYCKCPMGWTGKHCQDGE</sequence>
<dbReference type="InterPro" id="IPR018097">
    <property type="entry name" value="EGF_Ca-bd_CS"/>
</dbReference>
<dbReference type="PRINTS" id="PR00010">
    <property type="entry name" value="EGFBLOOD"/>
</dbReference>
<gene>
    <name evidence="5" type="ORF">CI610_03662</name>
</gene>
<dbReference type="CDD" id="cd00054">
    <property type="entry name" value="EGF_CA"/>
    <property type="match status" value="1"/>
</dbReference>
<dbReference type="SUPFAM" id="SSF57196">
    <property type="entry name" value="EGF/Laminin"/>
    <property type="match status" value="1"/>
</dbReference>
<proteinExistence type="predicted"/>
<keyword evidence="3" id="KW-1015">Disulfide bond</keyword>
<protein>
    <recommendedName>
        <fullName evidence="4">EGF-like domain-containing protein</fullName>
    </recommendedName>
</protein>
<dbReference type="EMBL" id="NSIT01000635">
    <property type="protein sequence ID" value="PJE77415.1"/>
    <property type="molecule type" value="Genomic_DNA"/>
</dbReference>
<dbReference type="GO" id="GO:0005509">
    <property type="term" value="F:calcium ion binding"/>
    <property type="evidence" value="ECO:0007669"/>
    <property type="project" value="InterPro"/>
</dbReference>
<evidence type="ECO:0000256" key="1">
    <source>
        <dbReference type="ARBA" id="ARBA00022536"/>
    </source>
</evidence>
<dbReference type="PROSITE" id="PS50026">
    <property type="entry name" value="EGF_3"/>
    <property type="match status" value="1"/>
</dbReference>
<evidence type="ECO:0000313" key="5">
    <source>
        <dbReference type="EMBL" id="PJE77415.1"/>
    </source>
</evidence>
<accession>A0A2H9T2H6</accession>
<dbReference type="Pfam" id="PF00008">
    <property type="entry name" value="EGF"/>
    <property type="match status" value="1"/>
</dbReference>
<organism evidence="5">
    <name type="scientific">invertebrate metagenome</name>
    <dbReference type="NCBI Taxonomy" id="1711999"/>
    <lineage>
        <taxon>unclassified sequences</taxon>
        <taxon>metagenomes</taxon>
        <taxon>organismal metagenomes</taxon>
    </lineage>
</organism>
<dbReference type="AlphaFoldDB" id="A0A2H9T2H6"/>